<keyword evidence="4 9" id="KW-0378">Hydrolase</keyword>
<comment type="function">
    <text evidence="9">The RuvA-RuvB-RuvC complex processes Holliday junction (HJ) DNA during genetic recombination and DNA repair, while the RuvA-RuvB complex plays an important role in the rescue of blocked DNA replication forks via replication fork reversal (RFR). RuvA specifically binds to HJ cruciform DNA, conferring on it an open structure. The RuvB hexamer acts as an ATP-dependent pump, pulling dsDNA into and through the RuvAB complex. RuvB forms 2 homohexamers on either side of HJ DNA bound by 1 or 2 RuvA tetramers; 4 subunits per hexamer contact DNA at a time. Coordinated motions by a converter formed by DNA-disengaged RuvB subunits stimulates ATP hydrolysis and nucleotide exchange. Immobilization of the converter enables RuvB to convert the ATP-contained energy into a lever motion, pulling 2 nucleotides of DNA out of the RuvA tetramer per ATP hydrolyzed, thus driving DNA branch migration. The RuvB motors rotate together with the DNA substrate, which together with the progressing nucleotide cycle form the mechanistic basis for DNA recombination by continuous HJ branch migration. Branch migration allows RuvC to scan DNA until it finds its consensus sequence, where it cleaves and resolves cruciform DNA.</text>
</comment>
<keyword evidence="7 9" id="KW-0233">DNA recombination</keyword>
<dbReference type="GO" id="GO:0006310">
    <property type="term" value="P:DNA recombination"/>
    <property type="evidence" value="ECO:0007669"/>
    <property type="project" value="UniProtKB-UniRule"/>
</dbReference>
<evidence type="ECO:0000259" key="10">
    <source>
        <dbReference type="SMART" id="SM00382"/>
    </source>
</evidence>
<feature type="binding site" evidence="9">
    <location>
        <position position="66"/>
    </location>
    <ligand>
        <name>Mg(2+)</name>
        <dbReference type="ChEBI" id="CHEBI:18420"/>
    </ligand>
</feature>
<feature type="binding site" evidence="9">
    <location>
        <position position="181"/>
    </location>
    <ligand>
        <name>ATP</name>
        <dbReference type="ChEBI" id="CHEBI:30616"/>
    </ligand>
</feature>
<name>I4B7G3_TURPD</name>
<proteinExistence type="inferred from homology"/>
<dbReference type="GO" id="GO:0009378">
    <property type="term" value="F:four-way junction helicase activity"/>
    <property type="evidence" value="ECO:0007669"/>
    <property type="project" value="InterPro"/>
</dbReference>
<dbReference type="InterPro" id="IPR008823">
    <property type="entry name" value="RuvB_wg_C"/>
</dbReference>
<dbReference type="EC" id="3.6.4.-" evidence="9"/>
<dbReference type="Pfam" id="PF05491">
    <property type="entry name" value="WHD_RuvB"/>
    <property type="match status" value="1"/>
</dbReference>
<dbReference type="CDD" id="cd00009">
    <property type="entry name" value="AAA"/>
    <property type="match status" value="1"/>
</dbReference>
<dbReference type="NCBIfam" id="TIGR00635">
    <property type="entry name" value="ruvB"/>
    <property type="match status" value="1"/>
</dbReference>
<dbReference type="KEGG" id="tpx:Turpa_2580"/>
<dbReference type="HOGENOM" id="CLU_055599_1_0_12"/>
<comment type="subunit">
    <text evidence="9">Homohexamer. Forms an RuvA(8)-RuvB(12)-Holliday junction (HJ) complex. HJ DNA is sandwiched between 2 RuvA tetramers; dsDNA enters through RuvA and exits via RuvB. An RuvB hexamer assembles on each DNA strand where it exits the tetramer. Each RuvB hexamer is contacted by two RuvA subunits (via domain III) on 2 adjacent RuvB subunits; this complex drives branch migration. In the full resolvosome a probable DNA-RuvA(4)-RuvB(12)-RuvC(2) complex forms which resolves the HJ.</text>
</comment>
<dbReference type="GO" id="GO:0005524">
    <property type="term" value="F:ATP binding"/>
    <property type="evidence" value="ECO:0007669"/>
    <property type="project" value="UniProtKB-UniRule"/>
</dbReference>
<dbReference type="PATRIC" id="fig|869212.3.peg.2596"/>
<dbReference type="Proteomes" id="UP000006048">
    <property type="component" value="Chromosome"/>
</dbReference>
<feature type="binding site" evidence="9">
    <location>
        <position position="218"/>
    </location>
    <ligand>
        <name>ATP</name>
        <dbReference type="ChEBI" id="CHEBI:30616"/>
    </ligand>
</feature>
<dbReference type="InterPro" id="IPR004605">
    <property type="entry name" value="DNA_helicase_Holl-junc_RuvB"/>
</dbReference>
<dbReference type="Gene3D" id="1.10.10.10">
    <property type="entry name" value="Winged helix-like DNA-binding domain superfamily/Winged helix DNA-binding domain"/>
    <property type="match status" value="1"/>
</dbReference>
<evidence type="ECO:0000256" key="8">
    <source>
        <dbReference type="ARBA" id="ARBA00023204"/>
    </source>
</evidence>
<feature type="binding site" evidence="9">
    <location>
        <position position="62"/>
    </location>
    <ligand>
        <name>ATP</name>
        <dbReference type="ChEBI" id="CHEBI:30616"/>
    </ligand>
</feature>
<accession>I4B7G3</accession>
<feature type="binding site" evidence="9">
    <location>
        <position position="65"/>
    </location>
    <ligand>
        <name>ATP</name>
        <dbReference type="ChEBI" id="CHEBI:30616"/>
    </ligand>
</feature>
<dbReference type="Gene3D" id="1.10.8.60">
    <property type="match status" value="1"/>
</dbReference>
<keyword evidence="12" id="KW-1185">Reference proteome</keyword>
<dbReference type="GO" id="GO:0016887">
    <property type="term" value="F:ATP hydrolysis activity"/>
    <property type="evidence" value="ECO:0007669"/>
    <property type="project" value="RHEA"/>
</dbReference>
<feature type="region of interest" description="Large ATPase domain (RuvB-L)" evidence="9">
    <location>
        <begin position="1"/>
        <end position="181"/>
    </location>
</feature>
<dbReference type="NCBIfam" id="NF000868">
    <property type="entry name" value="PRK00080.1"/>
    <property type="match status" value="1"/>
</dbReference>
<evidence type="ECO:0000256" key="9">
    <source>
        <dbReference type="HAMAP-Rule" id="MF_00016"/>
    </source>
</evidence>
<protein>
    <recommendedName>
        <fullName evidence="9">Holliday junction branch migration complex subunit RuvB</fullName>
        <ecNumber evidence="9">3.6.4.-</ecNumber>
    </recommendedName>
</protein>
<evidence type="ECO:0000256" key="2">
    <source>
        <dbReference type="ARBA" id="ARBA00022741"/>
    </source>
</evidence>
<feature type="region of interest" description="Head domain (RuvB-H)" evidence="9">
    <location>
        <begin position="258"/>
        <end position="340"/>
    </location>
</feature>
<dbReference type="GO" id="GO:0000400">
    <property type="term" value="F:four-way junction DNA binding"/>
    <property type="evidence" value="ECO:0007669"/>
    <property type="project" value="UniProtKB-UniRule"/>
</dbReference>
<evidence type="ECO:0000256" key="7">
    <source>
        <dbReference type="ARBA" id="ARBA00023172"/>
    </source>
</evidence>
<keyword evidence="3 9" id="KW-0227">DNA damage</keyword>
<keyword evidence="8 9" id="KW-0234">DNA repair</keyword>
<dbReference type="HAMAP" id="MF_00016">
    <property type="entry name" value="DNA_HJ_migration_RuvB"/>
    <property type="match status" value="1"/>
</dbReference>
<keyword evidence="6 9" id="KW-0238">DNA-binding</keyword>
<dbReference type="PANTHER" id="PTHR42848:SF1">
    <property type="entry name" value="HOLLIDAY JUNCTION BRANCH MIGRATION COMPLEX SUBUNIT RUVB"/>
    <property type="match status" value="1"/>
</dbReference>
<comment type="domain">
    <text evidence="9">Has 3 domains, the large (RuvB-L) and small ATPase (RuvB-S) domains and the C-terminal head (RuvB-H) domain. The head domain binds DNA, while the ATPase domains jointly bind ATP, ADP or are empty depending on the state of the subunit in the translocation cycle. During a single DNA translocation step the structure of each domain remains the same, but their relative positions change.</text>
</comment>
<evidence type="ECO:0000256" key="4">
    <source>
        <dbReference type="ARBA" id="ARBA00022801"/>
    </source>
</evidence>
<feature type="binding site" evidence="9">
    <location>
        <position position="171"/>
    </location>
    <ligand>
        <name>ATP</name>
        <dbReference type="ChEBI" id="CHEBI:30616"/>
    </ligand>
</feature>
<feature type="binding site" evidence="9">
    <location>
        <position position="318"/>
    </location>
    <ligand>
        <name>DNA</name>
        <dbReference type="ChEBI" id="CHEBI:16991"/>
    </ligand>
</feature>
<comment type="subcellular location">
    <subcellularLocation>
        <location evidence="9">Cytoplasm</location>
    </subcellularLocation>
</comment>
<dbReference type="InterPro" id="IPR008824">
    <property type="entry name" value="RuvB-like_N"/>
</dbReference>
<dbReference type="GO" id="GO:0048476">
    <property type="term" value="C:Holliday junction resolvase complex"/>
    <property type="evidence" value="ECO:0007669"/>
    <property type="project" value="UniProtKB-UniRule"/>
</dbReference>
<comment type="similarity">
    <text evidence="9">Belongs to the RuvB family.</text>
</comment>
<dbReference type="SMART" id="SM00382">
    <property type="entry name" value="AAA"/>
    <property type="match status" value="1"/>
</dbReference>
<feature type="binding site" evidence="9">
    <location>
        <position position="67"/>
    </location>
    <ligand>
        <name>ATP</name>
        <dbReference type="ChEBI" id="CHEBI:30616"/>
    </ligand>
</feature>
<feature type="binding site" evidence="9">
    <location>
        <position position="313"/>
    </location>
    <ligand>
        <name>DNA</name>
        <dbReference type="ChEBI" id="CHEBI:16991"/>
    </ligand>
</feature>
<dbReference type="Pfam" id="PF05496">
    <property type="entry name" value="RuvB_N"/>
    <property type="match status" value="1"/>
</dbReference>
<gene>
    <name evidence="9" type="primary">ruvB</name>
    <name evidence="11" type="ordered locus">Turpa_2580</name>
</gene>
<dbReference type="SUPFAM" id="SSF46785">
    <property type="entry name" value="Winged helix' DNA-binding domain"/>
    <property type="match status" value="1"/>
</dbReference>
<dbReference type="AlphaFoldDB" id="I4B7G3"/>
<keyword evidence="2 9" id="KW-0547">Nucleotide-binding</keyword>
<evidence type="ECO:0000313" key="12">
    <source>
        <dbReference type="Proteomes" id="UP000006048"/>
    </source>
</evidence>
<evidence type="ECO:0000256" key="1">
    <source>
        <dbReference type="ARBA" id="ARBA00022490"/>
    </source>
</evidence>
<dbReference type="PANTHER" id="PTHR42848">
    <property type="match status" value="1"/>
</dbReference>
<dbReference type="InterPro" id="IPR041445">
    <property type="entry name" value="AAA_lid_4"/>
</dbReference>
<keyword evidence="1 9" id="KW-0963">Cytoplasm</keyword>
<dbReference type="InterPro" id="IPR003593">
    <property type="entry name" value="AAA+_ATPase"/>
</dbReference>
<reference evidence="11 12" key="1">
    <citation type="submission" date="2012-06" db="EMBL/GenBank/DDBJ databases">
        <title>The complete chromosome of genome of Turneriella parva DSM 21527.</title>
        <authorList>
            <consortium name="US DOE Joint Genome Institute (JGI-PGF)"/>
            <person name="Lucas S."/>
            <person name="Han J."/>
            <person name="Lapidus A."/>
            <person name="Bruce D."/>
            <person name="Goodwin L."/>
            <person name="Pitluck S."/>
            <person name="Peters L."/>
            <person name="Kyrpides N."/>
            <person name="Mavromatis K."/>
            <person name="Ivanova N."/>
            <person name="Mikhailova N."/>
            <person name="Chertkov O."/>
            <person name="Detter J.C."/>
            <person name="Tapia R."/>
            <person name="Han C."/>
            <person name="Land M."/>
            <person name="Hauser L."/>
            <person name="Markowitz V."/>
            <person name="Cheng J.-F."/>
            <person name="Hugenholtz P."/>
            <person name="Woyke T."/>
            <person name="Wu D."/>
            <person name="Gronow S."/>
            <person name="Wellnitz S."/>
            <person name="Brambilla E."/>
            <person name="Klenk H.-P."/>
            <person name="Eisen J.A."/>
        </authorList>
    </citation>
    <scope>NUCLEOTIDE SEQUENCE [LARGE SCALE GENOMIC DNA]</scope>
    <source>
        <strain evidence="12">ATCC BAA-1111 / DSM 21527 / NCTC 11395 / H</strain>
    </source>
</reference>
<comment type="caution">
    <text evidence="9">Lacks conserved residue(s) required for the propagation of feature annotation.</text>
</comment>
<dbReference type="InterPro" id="IPR027417">
    <property type="entry name" value="P-loop_NTPase"/>
</dbReference>
<dbReference type="InterPro" id="IPR036388">
    <property type="entry name" value="WH-like_DNA-bd_sf"/>
</dbReference>
<dbReference type="OrthoDB" id="9804478at2"/>
<evidence type="ECO:0000256" key="5">
    <source>
        <dbReference type="ARBA" id="ARBA00022840"/>
    </source>
</evidence>
<dbReference type="GO" id="GO:0006281">
    <property type="term" value="P:DNA repair"/>
    <property type="evidence" value="ECO:0007669"/>
    <property type="project" value="UniProtKB-UniRule"/>
</dbReference>
<feature type="binding site" evidence="9">
    <location>
        <position position="21"/>
    </location>
    <ligand>
        <name>ATP</name>
        <dbReference type="ChEBI" id="CHEBI:30616"/>
    </ligand>
</feature>
<feature type="binding site" evidence="9">
    <location>
        <position position="66"/>
    </location>
    <ligand>
        <name>ATP</name>
        <dbReference type="ChEBI" id="CHEBI:30616"/>
    </ligand>
</feature>
<keyword evidence="11" id="KW-0347">Helicase</keyword>
<dbReference type="Gene3D" id="3.40.50.300">
    <property type="entry name" value="P-loop containing nucleotide triphosphate hydrolases"/>
    <property type="match status" value="1"/>
</dbReference>
<dbReference type="InterPro" id="IPR036390">
    <property type="entry name" value="WH_DNA-bd_sf"/>
</dbReference>
<dbReference type="STRING" id="869212.Turpa_2580"/>
<feature type="domain" description="AAA+ ATPase" evidence="10">
    <location>
        <begin position="51"/>
        <end position="184"/>
    </location>
</feature>
<evidence type="ECO:0000313" key="11">
    <source>
        <dbReference type="EMBL" id="AFM13220.1"/>
    </source>
</evidence>
<organism evidence="11 12">
    <name type="scientific">Turneriella parva (strain ATCC BAA-1111 / DSM 21527 / NCTC 11395 / H)</name>
    <name type="common">Leptospira parva</name>
    <dbReference type="NCBI Taxonomy" id="869212"/>
    <lineage>
        <taxon>Bacteria</taxon>
        <taxon>Pseudomonadati</taxon>
        <taxon>Spirochaetota</taxon>
        <taxon>Spirochaetia</taxon>
        <taxon>Leptospirales</taxon>
        <taxon>Leptospiraceae</taxon>
        <taxon>Turneriella</taxon>
    </lineage>
</organism>
<comment type="catalytic activity">
    <reaction evidence="9">
        <text>ATP + H2O = ADP + phosphate + H(+)</text>
        <dbReference type="Rhea" id="RHEA:13065"/>
        <dbReference type="ChEBI" id="CHEBI:15377"/>
        <dbReference type="ChEBI" id="CHEBI:15378"/>
        <dbReference type="ChEBI" id="CHEBI:30616"/>
        <dbReference type="ChEBI" id="CHEBI:43474"/>
        <dbReference type="ChEBI" id="CHEBI:456216"/>
    </reaction>
</comment>
<dbReference type="EMBL" id="CP002959">
    <property type="protein sequence ID" value="AFM13220.1"/>
    <property type="molecule type" value="Genomic_DNA"/>
</dbReference>
<dbReference type="RefSeq" id="WP_014803725.1">
    <property type="nucleotide sequence ID" value="NC_018020.1"/>
</dbReference>
<dbReference type="Pfam" id="PF17864">
    <property type="entry name" value="AAA_lid_4"/>
    <property type="match status" value="1"/>
</dbReference>
<keyword evidence="5 9" id="KW-0067">ATP-binding</keyword>
<evidence type="ECO:0000256" key="3">
    <source>
        <dbReference type="ARBA" id="ARBA00022763"/>
    </source>
</evidence>
<sequence>MAPPIEPHLNLEKDDRELQVRPARLTDFVGQRDIAENLSAYLKAALVRREPLDHVLLSGPPGLGKTTLARIIANEAGARFSQITAPNIKRPGDLAKILSALGENDVLFIDEIHRLPAPAEELLYGAMEDRTIDIAVGDGTLANSVQITLPPFTLVGATTRPGDLTAPLRDRFGIRFHLEFYQDEDIITILSRAADIWKISMTAESRASVSRRARSTPRIALHLLRRVWDYALAESGDLSHEIDRGAAEFAFGKMQIDAEGMTRLDRQLMLSIANHYQGGPVGLKPLSAILAEDLTTLEDYVEPYLVRRGFIRRTPRGRMLTPEAYKHLGLSGGPQGLFEP</sequence>
<dbReference type="SUPFAM" id="SSF52540">
    <property type="entry name" value="P-loop containing nucleoside triphosphate hydrolases"/>
    <property type="match status" value="1"/>
</dbReference>
<dbReference type="GO" id="GO:0005737">
    <property type="term" value="C:cytoplasm"/>
    <property type="evidence" value="ECO:0007669"/>
    <property type="project" value="UniProtKB-SubCell"/>
</dbReference>
<evidence type="ECO:0000256" key="6">
    <source>
        <dbReference type="ARBA" id="ARBA00023125"/>
    </source>
</evidence>